<keyword evidence="2" id="KW-0732">Signal</keyword>
<feature type="domain" description="Fe/B12 periplasmic-binding" evidence="3">
    <location>
        <begin position="59"/>
        <end position="318"/>
    </location>
</feature>
<organism evidence="4 5">
    <name type="scientific">Megamonas hypermegale</name>
    <dbReference type="NCBI Taxonomy" id="158847"/>
    <lineage>
        <taxon>Bacteria</taxon>
        <taxon>Bacillati</taxon>
        <taxon>Bacillota</taxon>
        <taxon>Negativicutes</taxon>
        <taxon>Selenomonadales</taxon>
        <taxon>Selenomonadaceae</taxon>
        <taxon>Megamonas</taxon>
    </lineage>
</organism>
<evidence type="ECO:0000259" key="3">
    <source>
        <dbReference type="PROSITE" id="PS50983"/>
    </source>
</evidence>
<dbReference type="AlphaFoldDB" id="A0A921HP12"/>
<protein>
    <submittedName>
        <fullName evidence="4">ABC transporter substrate-binding protein</fullName>
    </submittedName>
</protein>
<evidence type="ECO:0000313" key="4">
    <source>
        <dbReference type="EMBL" id="HJF85748.1"/>
    </source>
</evidence>
<dbReference type="Gene3D" id="3.40.50.1980">
    <property type="entry name" value="Nitrogenase molybdenum iron protein domain"/>
    <property type="match status" value="2"/>
</dbReference>
<dbReference type="SUPFAM" id="SSF53807">
    <property type="entry name" value="Helical backbone' metal receptor"/>
    <property type="match status" value="1"/>
</dbReference>
<comment type="similarity">
    <text evidence="1">Belongs to the bacterial solute-binding protein 8 family.</text>
</comment>
<reference evidence="4" key="2">
    <citation type="submission" date="2021-09" db="EMBL/GenBank/DDBJ databases">
        <authorList>
            <person name="Gilroy R."/>
        </authorList>
    </citation>
    <scope>NUCLEOTIDE SEQUENCE</scope>
    <source>
        <strain evidence="4">7318</strain>
    </source>
</reference>
<dbReference type="Proteomes" id="UP000780768">
    <property type="component" value="Unassembled WGS sequence"/>
</dbReference>
<evidence type="ECO:0000313" key="5">
    <source>
        <dbReference type="Proteomes" id="UP000780768"/>
    </source>
</evidence>
<name>A0A921HP12_9FIRM</name>
<dbReference type="RefSeq" id="WP_346686610.1">
    <property type="nucleotide sequence ID" value="NZ_OZ006974.1"/>
</dbReference>
<dbReference type="PANTHER" id="PTHR30535">
    <property type="entry name" value="VITAMIN B12-BINDING PROTEIN"/>
    <property type="match status" value="1"/>
</dbReference>
<gene>
    <name evidence="4" type="ORF">K8V65_08820</name>
</gene>
<dbReference type="GO" id="GO:0071281">
    <property type="term" value="P:cellular response to iron ion"/>
    <property type="evidence" value="ECO:0007669"/>
    <property type="project" value="TreeGrafter"/>
</dbReference>
<accession>A0A921HP12</accession>
<dbReference type="PROSITE" id="PS51257">
    <property type="entry name" value="PROKAR_LIPOPROTEIN"/>
    <property type="match status" value="1"/>
</dbReference>
<feature type="signal peptide" evidence="2">
    <location>
        <begin position="1"/>
        <end position="27"/>
    </location>
</feature>
<dbReference type="InterPro" id="IPR002491">
    <property type="entry name" value="ABC_transptr_periplasmic_BD"/>
</dbReference>
<sequence length="320" mass="34940">MRKIKSLFAIVLSAVCCLMFLSGCGSEKKDTAAALSEGAYLTVTDEAGRTVTLAQKPERIIPLSASFLEPLHAVDGKIIARVSAKTGIPDEDKNLPEVGNVYNINLEKVIEQQPDLVIAYKGMNDKFVSTFADNNIPVIVLDMRTYDQVKRTVDVLGQIAGNPDKAAQLNADMDSKIAAIKNKLPQEEKRIAILHSTAQNVTVQLDGSIAGSVAQILGFTNIADGIAPLESNPTAAPYSMETLVDKNPEIIFITSMGKMETIKEAMLKNVETSPAWQTLPAVRENRVYFLPQEMFLLSPGIHYPEAVETMARLAYPDKFN</sequence>
<evidence type="ECO:0000256" key="1">
    <source>
        <dbReference type="ARBA" id="ARBA00008814"/>
    </source>
</evidence>
<comment type="caution">
    <text evidence="4">The sequence shown here is derived from an EMBL/GenBank/DDBJ whole genome shotgun (WGS) entry which is preliminary data.</text>
</comment>
<proteinExistence type="inferred from homology"/>
<reference evidence="4" key="1">
    <citation type="journal article" date="2021" name="PeerJ">
        <title>Extensive microbial diversity within the chicken gut microbiome revealed by metagenomics and culture.</title>
        <authorList>
            <person name="Gilroy R."/>
            <person name="Ravi A."/>
            <person name="Getino M."/>
            <person name="Pursley I."/>
            <person name="Horton D.L."/>
            <person name="Alikhan N.F."/>
            <person name="Baker D."/>
            <person name="Gharbi K."/>
            <person name="Hall N."/>
            <person name="Watson M."/>
            <person name="Adriaenssens E.M."/>
            <person name="Foster-Nyarko E."/>
            <person name="Jarju S."/>
            <person name="Secka A."/>
            <person name="Antonio M."/>
            <person name="Oren A."/>
            <person name="Chaudhuri R.R."/>
            <person name="La Ragione R."/>
            <person name="Hildebrand F."/>
            <person name="Pallen M.J."/>
        </authorList>
    </citation>
    <scope>NUCLEOTIDE SEQUENCE</scope>
    <source>
        <strain evidence="4">7318</strain>
    </source>
</reference>
<feature type="chain" id="PRO_5038854029" evidence="2">
    <location>
        <begin position="28"/>
        <end position="320"/>
    </location>
</feature>
<evidence type="ECO:0000256" key="2">
    <source>
        <dbReference type="SAM" id="SignalP"/>
    </source>
</evidence>
<dbReference type="EMBL" id="DYVR01000245">
    <property type="protein sequence ID" value="HJF85748.1"/>
    <property type="molecule type" value="Genomic_DNA"/>
</dbReference>
<dbReference type="Pfam" id="PF01497">
    <property type="entry name" value="Peripla_BP_2"/>
    <property type="match status" value="1"/>
</dbReference>
<dbReference type="InterPro" id="IPR050902">
    <property type="entry name" value="ABC_Transporter_SBP"/>
</dbReference>
<dbReference type="PROSITE" id="PS50983">
    <property type="entry name" value="FE_B12_PBP"/>
    <property type="match status" value="1"/>
</dbReference>
<dbReference type="PANTHER" id="PTHR30535:SF34">
    <property type="entry name" value="MOLYBDATE-BINDING PROTEIN MOLA"/>
    <property type="match status" value="1"/>
</dbReference>